<comment type="caution">
    <text evidence="1">The sequence shown here is derived from an EMBL/GenBank/DDBJ whole genome shotgun (WGS) entry which is preliminary data.</text>
</comment>
<evidence type="ECO:0008006" key="3">
    <source>
        <dbReference type="Google" id="ProtNLM"/>
    </source>
</evidence>
<dbReference type="InterPro" id="IPR011009">
    <property type="entry name" value="Kinase-like_dom_sf"/>
</dbReference>
<dbReference type="InterPro" id="IPR004119">
    <property type="entry name" value="EcKL"/>
</dbReference>
<sequence>MQLSELVAAALQLPDYSVSEAVVSFNGVTTFELQSDGLSYLVYLVKDERDEEVGLTEAAKLAAFFNSKFFHETITENSLPIPCGRFLQSFRIDDQGLSYMVFVTRFIKGWRAHQLSENELCVIAEAIASIHAINTATMSSEFLRVIEENHLNIRNYQTSVEPHLLKIMYDAMQGELAQYFSLPQEVMPRLETVVASEDDDDWAAPSERVICHGRLTAQNCYFKENSDSCGQPIELVDVTEWENIHFDDVGFDLSNLIISSAEPSVRRNKYMTIFRSYYYARVDHRKTDFRLEDLKRLFRKHHKQAVILGIEPLLEILTSSESDHVKRAHSYRWESALEDAFDFTTHEYISDDEHCLFAK</sequence>
<evidence type="ECO:0000313" key="1">
    <source>
        <dbReference type="EMBL" id="KAK6753208.1"/>
    </source>
</evidence>
<keyword evidence="2" id="KW-1185">Reference proteome</keyword>
<reference evidence="1 2" key="1">
    <citation type="submission" date="2023-08" db="EMBL/GenBank/DDBJ databases">
        <title>A Necator americanus chromosomal reference genome.</title>
        <authorList>
            <person name="Ilik V."/>
            <person name="Petrzelkova K.J."/>
            <person name="Pardy F."/>
            <person name="Fuh T."/>
            <person name="Niatou-Singa F.S."/>
            <person name="Gouil Q."/>
            <person name="Baker L."/>
            <person name="Ritchie M.E."/>
            <person name="Jex A.R."/>
            <person name="Gazzola D."/>
            <person name="Li H."/>
            <person name="Toshio Fujiwara R."/>
            <person name="Zhan B."/>
            <person name="Aroian R.V."/>
            <person name="Pafco B."/>
            <person name="Schwarz E.M."/>
        </authorList>
    </citation>
    <scope>NUCLEOTIDE SEQUENCE [LARGE SCALE GENOMIC DNA]</scope>
    <source>
        <strain evidence="1 2">Aroian</strain>
        <tissue evidence="1">Whole animal</tissue>
    </source>
</reference>
<evidence type="ECO:0000313" key="2">
    <source>
        <dbReference type="Proteomes" id="UP001303046"/>
    </source>
</evidence>
<accession>A0ABR1DS10</accession>
<name>A0ABR1DS10_NECAM</name>
<organism evidence="1 2">
    <name type="scientific">Necator americanus</name>
    <name type="common">Human hookworm</name>
    <dbReference type="NCBI Taxonomy" id="51031"/>
    <lineage>
        <taxon>Eukaryota</taxon>
        <taxon>Metazoa</taxon>
        <taxon>Ecdysozoa</taxon>
        <taxon>Nematoda</taxon>
        <taxon>Chromadorea</taxon>
        <taxon>Rhabditida</taxon>
        <taxon>Rhabditina</taxon>
        <taxon>Rhabditomorpha</taxon>
        <taxon>Strongyloidea</taxon>
        <taxon>Ancylostomatidae</taxon>
        <taxon>Bunostominae</taxon>
        <taxon>Necator</taxon>
    </lineage>
</organism>
<dbReference type="Proteomes" id="UP001303046">
    <property type="component" value="Unassembled WGS sequence"/>
</dbReference>
<dbReference type="Pfam" id="PF02958">
    <property type="entry name" value="EcKL"/>
    <property type="match status" value="1"/>
</dbReference>
<dbReference type="EMBL" id="JAVFWL010000005">
    <property type="protein sequence ID" value="KAK6753208.1"/>
    <property type="molecule type" value="Genomic_DNA"/>
</dbReference>
<gene>
    <name evidence="1" type="primary">Necator_chrV.g17455</name>
    <name evidence="1" type="ORF">RB195_012665</name>
</gene>
<dbReference type="SUPFAM" id="SSF56112">
    <property type="entry name" value="Protein kinase-like (PK-like)"/>
    <property type="match status" value="1"/>
</dbReference>
<proteinExistence type="predicted"/>
<protein>
    <recommendedName>
        <fullName evidence="3">CHK kinase-like domain-containing protein</fullName>
    </recommendedName>
</protein>